<dbReference type="OrthoDB" id="2248894at2"/>
<evidence type="ECO:0000313" key="11">
    <source>
        <dbReference type="EMBL" id="KXB36041.1"/>
    </source>
</evidence>
<reference evidence="11 12" key="1">
    <citation type="submission" date="2016-01" db="EMBL/GenBank/DDBJ databases">
        <authorList>
            <person name="Oliw E.H."/>
        </authorList>
    </citation>
    <scope>NUCLEOTIDE SEQUENCE [LARGE SCALE GENOMIC DNA]</scope>
    <source>
        <strain evidence="11 12">KA00635</strain>
    </source>
</reference>
<evidence type="ECO:0000256" key="1">
    <source>
        <dbReference type="ARBA" id="ARBA00004162"/>
    </source>
</evidence>
<keyword evidence="7 10" id="KW-0472">Membrane</keyword>
<organism evidence="11 12">
    <name type="scientific">Aerococcus christensenii</name>
    <dbReference type="NCBI Taxonomy" id="87541"/>
    <lineage>
        <taxon>Bacteria</taxon>
        <taxon>Bacillati</taxon>
        <taxon>Bacillota</taxon>
        <taxon>Bacilli</taxon>
        <taxon>Lactobacillales</taxon>
        <taxon>Aerococcaceae</taxon>
        <taxon>Aerococcus</taxon>
    </lineage>
</organism>
<evidence type="ECO:0000256" key="5">
    <source>
        <dbReference type="ARBA" id="ARBA00022692"/>
    </source>
</evidence>
<keyword evidence="5 10" id="KW-0812">Transmembrane</keyword>
<dbReference type="GO" id="GO:0009986">
    <property type="term" value="C:cell surface"/>
    <property type="evidence" value="ECO:0007669"/>
    <property type="project" value="UniProtKB-SubCell"/>
</dbReference>
<evidence type="ECO:0000256" key="6">
    <source>
        <dbReference type="ARBA" id="ARBA00022989"/>
    </source>
</evidence>
<evidence type="ECO:0000256" key="9">
    <source>
        <dbReference type="ARBA" id="ARBA00043982"/>
    </source>
</evidence>
<evidence type="ECO:0000256" key="4">
    <source>
        <dbReference type="ARBA" id="ARBA00022481"/>
    </source>
</evidence>
<sequence length="118" mass="13145">MENRILNFKRQLFRLLQGKSVDKSGFTLLEMCLVLIIVGILLLIIIPNMLAQKENAQETGDKALVKTVETQAVLYENAKNAKPKLGDLESNGYLTSEQVARYKLIPADKKANAVLADE</sequence>
<dbReference type="Gene3D" id="3.30.700.10">
    <property type="entry name" value="Glycoprotein, Type 4 Pilin"/>
    <property type="match status" value="1"/>
</dbReference>
<comment type="similarity">
    <text evidence="9">Belongs to the ComGC family.</text>
</comment>
<dbReference type="STRING" id="87541.AWM71_00330"/>
<dbReference type="GO" id="GO:0030420">
    <property type="term" value="P:establishment of competence for transformation"/>
    <property type="evidence" value="ECO:0007669"/>
    <property type="project" value="UniProtKB-KW"/>
</dbReference>
<dbReference type="NCBIfam" id="NF040999">
    <property type="entry name" value="pilin_ComGC"/>
    <property type="match status" value="1"/>
</dbReference>
<accession>A0A133XYM3</accession>
<dbReference type="AlphaFoldDB" id="A0A133XYM3"/>
<feature type="transmembrane region" description="Helical" evidence="10">
    <location>
        <begin position="25"/>
        <end position="46"/>
    </location>
</feature>
<comment type="caution">
    <text evidence="11">The sequence shown here is derived from an EMBL/GenBank/DDBJ whole genome shotgun (WGS) entry which is preliminary data.</text>
</comment>
<evidence type="ECO:0000313" key="12">
    <source>
        <dbReference type="Proteomes" id="UP000070422"/>
    </source>
</evidence>
<dbReference type="InterPro" id="IPR016940">
    <property type="entry name" value="ComGC"/>
</dbReference>
<keyword evidence="8" id="KW-0178">Competence</keyword>
<evidence type="ECO:0000256" key="8">
    <source>
        <dbReference type="ARBA" id="ARBA00023287"/>
    </source>
</evidence>
<proteinExistence type="inferred from homology"/>
<evidence type="ECO:0000256" key="2">
    <source>
        <dbReference type="ARBA" id="ARBA00004241"/>
    </source>
</evidence>
<protein>
    <submittedName>
        <fullName evidence="11">ComG operon protein 3 family protein</fullName>
    </submittedName>
</protein>
<evidence type="ECO:0000256" key="7">
    <source>
        <dbReference type="ARBA" id="ARBA00023136"/>
    </source>
</evidence>
<dbReference type="SUPFAM" id="SSF54523">
    <property type="entry name" value="Pili subunits"/>
    <property type="match status" value="1"/>
</dbReference>
<gene>
    <name evidence="11" type="ORF">HMPREF3187_01058</name>
</gene>
<evidence type="ECO:0000256" key="10">
    <source>
        <dbReference type="SAM" id="Phobius"/>
    </source>
</evidence>
<keyword evidence="6 10" id="KW-1133">Transmembrane helix</keyword>
<evidence type="ECO:0000256" key="3">
    <source>
        <dbReference type="ARBA" id="ARBA00022475"/>
    </source>
</evidence>
<dbReference type="InterPro" id="IPR012902">
    <property type="entry name" value="N_methyl_site"/>
</dbReference>
<keyword evidence="4" id="KW-0488">Methylation</keyword>
<dbReference type="PATRIC" id="fig|87541.4.peg.1049"/>
<keyword evidence="3" id="KW-1003">Cell membrane</keyword>
<name>A0A133XYM3_9LACT</name>
<dbReference type="NCBIfam" id="TIGR02532">
    <property type="entry name" value="IV_pilin_GFxxxE"/>
    <property type="match status" value="1"/>
</dbReference>
<dbReference type="InterPro" id="IPR045584">
    <property type="entry name" value="Pilin-like"/>
</dbReference>
<comment type="subcellular location">
    <subcellularLocation>
        <location evidence="1">Cell membrane</location>
        <topology evidence="1">Single-pass membrane protein</topology>
    </subcellularLocation>
    <subcellularLocation>
        <location evidence="2">Cell surface</location>
    </subcellularLocation>
</comment>
<dbReference type="RefSeq" id="WP_060936919.1">
    <property type="nucleotide sequence ID" value="NZ_JASOZP010000024.1"/>
</dbReference>
<dbReference type="GO" id="GO:0005886">
    <property type="term" value="C:plasma membrane"/>
    <property type="evidence" value="ECO:0007669"/>
    <property type="project" value="UniProtKB-SubCell"/>
</dbReference>
<dbReference type="EMBL" id="LSCQ01000050">
    <property type="protein sequence ID" value="KXB36041.1"/>
    <property type="molecule type" value="Genomic_DNA"/>
</dbReference>
<dbReference type="Proteomes" id="UP000070422">
    <property type="component" value="Unassembled WGS sequence"/>
</dbReference>